<dbReference type="OrthoDB" id="8807969at2"/>
<dbReference type="SUPFAM" id="SSF110296">
    <property type="entry name" value="Oligoxyloglucan reducing end-specific cellobiohydrolase"/>
    <property type="match status" value="1"/>
</dbReference>
<dbReference type="EMBL" id="WNWM01000001">
    <property type="protein sequence ID" value="MUI10908.1"/>
    <property type="molecule type" value="Genomic_DNA"/>
</dbReference>
<gene>
    <name evidence="1" type="ORF">GJV26_00150</name>
</gene>
<proteinExistence type="predicted"/>
<reference evidence="1 2" key="1">
    <citation type="submission" date="2019-11" db="EMBL/GenBank/DDBJ databases">
        <title>Draft Genome Sequences of Six Type Strains of the Genus Massilia.</title>
        <authorList>
            <person name="Miess H."/>
            <person name="Frediansyah A."/>
            <person name="Goeker M."/>
            <person name="Gross H."/>
        </authorList>
    </citation>
    <scope>NUCLEOTIDE SEQUENCE [LARGE SCALE GENOMIC DNA]</scope>
    <source>
        <strain evidence="1 2">DSM 17513</strain>
    </source>
</reference>
<dbReference type="AlphaFoldDB" id="A0A6I3XDP3"/>
<evidence type="ECO:0008006" key="3">
    <source>
        <dbReference type="Google" id="ProtNLM"/>
    </source>
</evidence>
<dbReference type="RefSeq" id="WP_155706572.1">
    <property type="nucleotide sequence ID" value="NZ_BMWU01000049.1"/>
</dbReference>
<evidence type="ECO:0000313" key="2">
    <source>
        <dbReference type="Proteomes" id="UP000431684"/>
    </source>
</evidence>
<dbReference type="Proteomes" id="UP000431684">
    <property type="component" value="Unassembled WGS sequence"/>
</dbReference>
<dbReference type="InterPro" id="IPR015943">
    <property type="entry name" value="WD40/YVTN_repeat-like_dom_sf"/>
</dbReference>
<dbReference type="CDD" id="cd15482">
    <property type="entry name" value="Sialidase_non-viral"/>
    <property type="match status" value="1"/>
</dbReference>
<evidence type="ECO:0000313" key="1">
    <source>
        <dbReference type="EMBL" id="MUI10908.1"/>
    </source>
</evidence>
<comment type="caution">
    <text evidence="1">The sequence shown here is derived from an EMBL/GenBank/DDBJ whole genome shotgun (WGS) entry which is preliminary data.</text>
</comment>
<accession>A0A6I3XDP3</accession>
<sequence length="386" mass="39925">MGRSLNARSASEISIDMVPIGGIASMFRSGADYKAIGELVKRADYPQLSTAFPRARSISSALTPIDDASFGSSDFAYGGGIFVNVGGNSSAQAAGRCRISRDGGKTWQNRLLPATTQWTDVVYGNGQFVAMAGGSGIIATSPDGEKWTQQTAPGNSSPNTLCFGGGLFFFAVANTNQAYTSPDGVTWTPRTLPAVANWTCAAWGNGTFLVVSRTASGVGSAISATSPDGITWTPRTFPNAVQNGAYVTYGKAGSISAFVLIASVPSAILTSTDGVTWVTLPVPLNKSGGDAVLTGVVAGNGVWIIFSGNSAFEAAFMSVDGLKFQPFNILPTGSAAASAVGYGDGVFLYQSRTTGEANIGRAYAENDTDSEYLYLSGTAGQFVRVK</sequence>
<dbReference type="Gene3D" id="2.130.10.10">
    <property type="entry name" value="YVTN repeat-like/Quinoprotein amine dehydrogenase"/>
    <property type="match status" value="1"/>
</dbReference>
<keyword evidence="2" id="KW-1185">Reference proteome</keyword>
<protein>
    <recommendedName>
        <fullName evidence="3">Exo-alpha-sialidase</fullName>
    </recommendedName>
</protein>
<organism evidence="1 2">
    <name type="scientific">Pseudoduganella dura</name>
    <dbReference type="NCBI Taxonomy" id="321982"/>
    <lineage>
        <taxon>Bacteria</taxon>
        <taxon>Pseudomonadati</taxon>
        <taxon>Pseudomonadota</taxon>
        <taxon>Betaproteobacteria</taxon>
        <taxon>Burkholderiales</taxon>
        <taxon>Oxalobacteraceae</taxon>
        <taxon>Telluria group</taxon>
        <taxon>Pseudoduganella</taxon>
    </lineage>
</organism>
<name>A0A6I3XDP3_9BURK</name>